<evidence type="ECO:0000256" key="3">
    <source>
        <dbReference type="ARBA" id="ARBA00022475"/>
    </source>
</evidence>
<comment type="similarity">
    <text evidence="2">Belongs to the polysaccharide synthase family.</text>
</comment>
<dbReference type="InterPro" id="IPR050833">
    <property type="entry name" value="Poly_Biosynth_Transport"/>
</dbReference>
<keyword evidence="5 7" id="KW-1133">Transmembrane helix</keyword>
<evidence type="ECO:0000256" key="2">
    <source>
        <dbReference type="ARBA" id="ARBA00007430"/>
    </source>
</evidence>
<comment type="subcellular location">
    <subcellularLocation>
        <location evidence="1">Cell membrane</location>
        <topology evidence="1">Multi-pass membrane protein</topology>
    </subcellularLocation>
</comment>
<dbReference type="EMBL" id="AGZU01000002">
    <property type="protein sequence ID" value="EKU77281.1"/>
    <property type="molecule type" value="Genomic_DNA"/>
</dbReference>
<evidence type="ECO:0000256" key="5">
    <source>
        <dbReference type="ARBA" id="ARBA00022989"/>
    </source>
</evidence>
<protein>
    <submittedName>
        <fullName evidence="8">Uncharacterized protein</fullName>
    </submittedName>
</protein>
<keyword evidence="3" id="KW-1003">Cell membrane</keyword>
<keyword evidence="9" id="KW-1185">Reference proteome</keyword>
<evidence type="ECO:0000313" key="8">
    <source>
        <dbReference type="EMBL" id="EKU77281.1"/>
    </source>
</evidence>
<dbReference type="PATRIC" id="fig|883163.3.peg.139"/>
<dbReference type="Pfam" id="PF13440">
    <property type="entry name" value="Polysacc_synt_3"/>
    <property type="match status" value="1"/>
</dbReference>
<evidence type="ECO:0000256" key="7">
    <source>
        <dbReference type="SAM" id="Phobius"/>
    </source>
</evidence>
<evidence type="ECO:0000256" key="6">
    <source>
        <dbReference type="ARBA" id="ARBA00023136"/>
    </source>
</evidence>
<feature type="transmembrane region" description="Helical" evidence="7">
    <location>
        <begin position="118"/>
        <end position="138"/>
    </location>
</feature>
<feature type="transmembrane region" description="Helical" evidence="7">
    <location>
        <begin position="43"/>
        <end position="65"/>
    </location>
</feature>
<feature type="transmembrane region" description="Helical" evidence="7">
    <location>
        <begin position="445"/>
        <end position="466"/>
    </location>
</feature>
<dbReference type="RefSeq" id="WP_004207139.1">
    <property type="nucleotide sequence ID" value="NZ_JH992904.1"/>
</dbReference>
<feature type="transmembrane region" description="Helical" evidence="7">
    <location>
        <begin position="85"/>
        <end position="106"/>
    </location>
</feature>
<feature type="transmembrane region" description="Helical" evidence="7">
    <location>
        <begin position="158"/>
        <end position="191"/>
    </location>
</feature>
<dbReference type="AlphaFoldDB" id="K9D2B5"/>
<dbReference type="Proteomes" id="UP000009887">
    <property type="component" value="Unassembled WGS sequence"/>
</dbReference>
<dbReference type="PANTHER" id="PTHR30250:SF10">
    <property type="entry name" value="LIPOPOLYSACCHARIDE BIOSYNTHESIS PROTEIN WZXC"/>
    <property type="match status" value="1"/>
</dbReference>
<organism evidence="8 9">
    <name type="scientific">Sphingobium yanoikuyae ATCC 51230</name>
    <dbReference type="NCBI Taxonomy" id="883163"/>
    <lineage>
        <taxon>Bacteria</taxon>
        <taxon>Pseudomonadati</taxon>
        <taxon>Pseudomonadota</taxon>
        <taxon>Alphaproteobacteria</taxon>
        <taxon>Sphingomonadales</taxon>
        <taxon>Sphingomonadaceae</taxon>
        <taxon>Sphingobium</taxon>
    </lineage>
</organism>
<keyword evidence="6 7" id="KW-0472">Membrane</keyword>
<evidence type="ECO:0000256" key="4">
    <source>
        <dbReference type="ARBA" id="ARBA00022692"/>
    </source>
</evidence>
<dbReference type="CDD" id="cd13127">
    <property type="entry name" value="MATE_tuaB_like"/>
    <property type="match status" value="1"/>
</dbReference>
<reference evidence="8 9" key="1">
    <citation type="submission" date="2012-09" db="EMBL/GenBank/DDBJ databases">
        <title>The Genome Sequence of Sphingobium yanoikuyae ATCC 51230.</title>
        <authorList>
            <consortium name="The Broad Institute Genome Sequencing Platform"/>
            <person name="Earl A."/>
            <person name="Ward D."/>
            <person name="Feldgarden M."/>
            <person name="Gevers D."/>
            <person name="Huys G."/>
            <person name="Walker B."/>
            <person name="Young S.K."/>
            <person name="Zeng Q."/>
            <person name="Gargeya S."/>
            <person name="Fitzgerald M."/>
            <person name="Haas B."/>
            <person name="Abouelleil A."/>
            <person name="Alvarado L."/>
            <person name="Arachchi H.M."/>
            <person name="Berlin A.M."/>
            <person name="Chapman S.B."/>
            <person name="Goldberg J."/>
            <person name="Griggs A."/>
            <person name="Gujja S."/>
            <person name="Hansen M."/>
            <person name="Howarth C."/>
            <person name="Imamovic A."/>
            <person name="Larimer J."/>
            <person name="McCowen C."/>
            <person name="Montmayeur A."/>
            <person name="Murphy C."/>
            <person name="Neiman D."/>
            <person name="Pearson M."/>
            <person name="Priest M."/>
            <person name="Roberts A."/>
            <person name="Saif S."/>
            <person name="Shea T."/>
            <person name="Sisk P."/>
            <person name="Sykes S."/>
            <person name="Wortman J."/>
            <person name="Nusbaum C."/>
            <person name="Birren B."/>
        </authorList>
    </citation>
    <scope>NUCLEOTIDE SEQUENCE [LARGE SCALE GENOMIC DNA]</scope>
    <source>
        <strain evidence="8 9">ATCC 51230</strain>
    </source>
</reference>
<feature type="transmembrane region" description="Helical" evidence="7">
    <location>
        <begin position="287"/>
        <end position="308"/>
    </location>
</feature>
<dbReference type="HOGENOM" id="CLU_026911_6_1_5"/>
<dbReference type="PANTHER" id="PTHR30250">
    <property type="entry name" value="PST FAMILY PREDICTED COLANIC ACID TRANSPORTER"/>
    <property type="match status" value="1"/>
</dbReference>
<sequence>MSGPALGRAVRSGMAWSILESWGVQLLQFLTFLVIARYVDATMLGIVAMALLVGQWFQMIILSGISASLVSKGGAADADLDDTAFWISAAAGALLLIATFLLADWVERTAAHQGLGMVLRWLSVANFLGALNVVPQAWLTRALLMRPLATRSTISTLVGGIVGIALAVAGYGVMALVAQNLAVAVIGTIILWAACPMRPRLRFSREKARDVLFYGRHVGVTGAANFFNANADIMVIGLALGGAATGIYTVGKRALLAANLMLARALSRVALPVFSQLKGDPPRLAKAFLRIVSATSSITTPAFVGLAIVSDEFIFLLFGPRWAAAADVMRYLSLFGALQAIGIYNQSLMLAMGKPQWQTWLAGIYALVNIVTFFFAVEYGMAAVAAAFTARAYILYPLSVWPVVVLLPLGWRDYWKALRPSVVASLVMAVFLWGFRFALAGQAPIPMLLSTVIAGAAVYMVVLGLVGRTIVIDMFHFARAGGKRVSSTS</sequence>
<comment type="caution">
    <text evidence="8">The sequence shown here is derived from an EMBL/GenBank/DDBJ whole genome shotgun (WGS) entry which is preliminary data.</text>
</comment>
<feature type="transmembrane region" description="Helical" evidence="7">
    <location>
        <begin position="383"/>
        <end position="409"/>
    </location>
</feature>
<name>K9D2B5_SPHYA</name>
<feature type="transmembrane region" description="Helical" evidence="7">
    <location>
        <begin position="328"/>
        <end position="345"/>
    </location>
</feature>
<dbReference type="GO" id="GO:0005886">
    <property type="term" value="C:plasma membrane"/>
    <property type="evidence" value="ECO:0007669"/>
    <property type="project" value="UniProtKB-SubCell"/>
</dbReference>
<keyword evidence="4 7" id="KW-0812">Transmembrane</keyword>
<feature type="transmembrane region" description="Helical" evidence="7">
    <location>
        <begin position="357"/>
        <end position="377"/>
    </location>
</feature>
<feature type="transmembrane region" description="Helical" evidence="7">
    <location>
        <begin position="233"/>
        <end position="251"/>
    </location>
</feature>
<proteinExistence type="inferred from homology"/>
<feature type="transmembrane region" description="Helical" evidence="7">
    <location>
        <begin position="14"/>
        <end position="36"/>
    </location>
</feature>
<gene>
    <name evidence="8" type="ORF">HMPREF9718_00145</name>
</gene>
<evidence type="ECO:0000313" key="9">
    <source>
        <dbReference type="Proteomes" id="UP000009887"/>
    </source>
</evidence>
<feature type="transmembrane region" description="Helical" evidence="7">
    <location>
        <begin position="421"/>
        <end position="439"/>
    </location>
</feature>
<evidence type="ECO:0000256" key="1">
    <source>
        <dbReference type="ARBA" id="ARBA00004651"/>
    </source>
</evidence>
<accession>K9D2B5</accession>